<dbReference type="EC" id="1.1.1.133" evidence="5"/>
<feature type="active site" description="Proton acceptor" evidence="3">
    <location>
        <position position="67"/>
    </location>
</feature>
<dbReference type="Gene3D" id="2.60.120.10">
    <property type="entry name" value="Jelly Rolls"/>
    <property type="match status" value="1"/>
</dbReference>
<dbReference type="Pfam" id="PF00908">
    <property type="entry name" value="dTDP_sugar_isom"/>
    <property type="match status" value="1"/>
</dbReference>
<dbReference type="InterPro" id="IPR029903">
    <property type="entry name" value="RmlD-like-bd"/>
</dbReference>
<dbReference type="OrthoDB" id="9803892at2"/>
<dbReference type="UniPathway" id="UPA00124"/>
<dbReference type="Gene3D" id="3.40.50.720">
    <property type="entry name" value="NAD(P)-binding Rossmann-like Domain"/>
    <property type="match status" value="1"/>
</dbReference>
<reference evidence="7 8" key="1">
    <citation type="submission" date="2018-10" db="EMBL/GenBank/DDBJ databases">
        <title>Kocuria sp. M5W7-7, whole genome shotgun sequence.</title>
        <authorList>
            <person name="Tuo L."/>
        </authorList>
    </citation>
    <scope>NUCLEOTIDE SEQUENCE [LARGE SCALE GENOMIC DNA]</scope>
    <source>
        <strain evidence="7 8">M5W7-7</strain>
    </source>
</reference>
<organism evidence="7 8">
    <name type="scientific">Kocuria soli</name>
    <dbReference type="NCBI Taxonomy" id="2485125"/>
    <lineage>
        <taxon>Bacteria</taxon>
        <taxon>Bacillati</taxon>
        <taxon>Actinomycetota</taxon>
        <taxon>Actinomycetes</taxon>
        <taxon>Micrococcales</taxon>
        <taxon>Micrococcaceae</taxon>
        <taxon>Kocuria</taxon>
    </lineage>
</organism>
<evidence type="ECO:0000313" key="7">
    <source>
        <dbReference type="EMBL" id="ROZ63026.1"/>
    </source>
</evidence>
<feature type="domain" description="RmlD-like substrate binding" evidence="6">
    <location>
        <begin position="188"/>
        <end position="484"/>
    </location>
</feature>
<protein>
    <recommendedName>
        <fullName evidence="5">dTDP-4-dehydrorhamnose reductase</fullName>
        <ecNumber evidence="5">1.1.1.133</ecNumber>
    </recommendedName>
</protein>
<evidence type="ECO:0000256" key="2">
    <source>
        <dbReference type="ARBA" id="ARBA00010944"/>
    </source>
</evidence>
<evidence type="ECO:0000256" key="4">
    <source>
        <dbReference type="PIRSR" id="PIRSR600888-3"/>
    </source>
</evidence>
<dbReference type="Gene3D" id="3.90.25.10">
    <property type="entry name" value="UDP-galactose 4-epimerase, domain 1"/>
    <property type="match status" value="1"/>
</dbReference>
<dbReference type="InterPro" id="IPR014710">
    <property type="entry name" value="RmlC-like_jellyroll"/>
</dbReference>
<dbReference type="InterPro" id="IPR036291">
    <property type="entry name" value="NAD(P)-bd_dom_sf"/>
</dbReference>
<comment type="function">
    <text evidence="5">Catalyzes the reduction of dTDP-6-deoxy-L-lyxo-4-hexulose to yield dTDP-L-rhamnose.</text>
</comment>
<evidence type="ECO:0000259" key="6">
    <source>
        <dbReference type="Pfam" id="PF04321"/>
    </source>
</evidence>
<dbReference type="Proteomes" id="UP000270616">
    <property type="component" value="Unassembled WGS sequence"/>
</dbReference>
<dbReference type="PANTHER" id="PTHR10491">
    <property type="entry name" value="DTDP-4-DEHYDRORHAMNOSE REDUCTASE"/>
    <property type="match status" value="1"/>
</dbReference>
<keyword evidence="8" id="KW-1185">Reference proteome</keyword>
<accession>A0A3N3ZPR3</accession>
<dbReference type="GO" id="GO:0008830">
    <property type="term" value="F:dTDP-4-dehydrorhamnose 3,5-epimerase activity"/>
    <property type="evidence" value="ECO:0007669"/>
    <property type="project" value="InterPro"/>
</dbReference>
<evidence type="ECO:0000256" key="5">
    <source>
        <dbReference type="RuleBase" id="RU364082"/>
    </source>
</evidence>
<keyword evidence="5" id="KW-0521">NADP</keyword>
<dbReference type="SUPFAM" id="SSF51735">
    <property type="entry name" value="NAD(P)-binding Rossmann-fold domains"/>
    <property type="match status" value="1"/>
</dbReference>
<dbReference type="AlphaFoldDB" id="A0A3N3ZPR3"/>
<dbReference type="InterPro" id="IPR005913">
    <property type="entry name" value="dTDP_dehydrorham_reduct"/>
</dbReference>
<dbReference type="GO" id="GO:0005829">
    <property type="term" value="C:cytosol"/>
    <property type="evidence" value="ECO:0007669"/>
    <property type="project" value="TreeGrafter"/>
</dbReference>
<proteinExistence type="inferred from homology"/>
<dbReference type="RefSeq" id="WP_123825245.1">
    <property type="nucleotide sequence ID" value="NZ_RKMF01000009.1"/>
</dbReference>
<dbReference type="EMBL" id="RKMF01000009">
    <property type="protein sequence ID" value="ROZ63026.1"/>
    <property type="molecule type" value="Genomic_DNA"/>
</dbReference>
<comment type="similarity">
    <text evidence="1">Belongs to the dTDP-4-dehydrorhamnose 3,5-epimerase family.</text>
</comment>
<comment type="caution">
    <text evidence="7">The sequence shown here is derived from an EMBL/GenBank/DDBJ whole genome shotgun (WGS) entry which is preliminary data.</text>
</comment>
<evidence type="ECO:0000256" key="1">
    <source>
        <dbReference type="ARBA" id="ARBA00010154"/>
    </source>
</evidence>
<evidence type="ECO:0000313" key="8">
    <source>
        <dbReference type="Proteomes" id="UP000270616"/>
    </source>
</evidence>
<dbReference type="InterPro" id="IPR000888">
    <property type="entry name" value="RmlC-like"/>
</dbReference>
<dbReference type="CDD" id="cd05254">
    <property type="entry name" value="dTDP_HR_like_SDR_e"/>
    <property type="match status" value="1"/>
</dbReference>
<comment type="similarity">
    <text evidence="2 5">Belongs to the dTDP-4-dehydrorhamnose reductase family.</text>
</comment>
<dbReference type="PANTHER" id="PTHR10491:SF4">
    <property type="entry name" value="METHIONINE ADENOSYLTRANSFERASE 2 SUBUNIT BETA"/>
    <property type="match status" value="1"/>
</dbReference>
<evidence type="ECO:0000256" key="3">
    <source>
        <dbReference type="PIRSR" id="PIRSR600888-1"/>
    </source>
</evidence>
<dbReference type="GO" id="GO:0019305">
    <property type="term" value="P:dTDP-rhamnose biosynthetic process"/>
    <property type="evidence" value="ECO:0007669"/>
    <property type="project" value="UniProtKB-UniPathway"/>
</dbReference>
<gene>
    <name evidence="7" type="ORF">EDL96_07915</name>
</gene>
<keyword evidence="5" id="KW-0560">Oxidoreductase</keyword>
<dbReference type="GO" id="GO:0008831">
    <property type="term" value="F:dTDP-4-dehydrorhamnose reductase activity"/>
    <property type="evidence" value="ECO:0007669"/>
    <property type="project" value="UniProtKB-EC"/>
</dbReference>
<comment type="pathway">
    <text evidence="5">Carbohydrate biosynthesis; dTDP-L-rhamnose biosynthesis.</text>
</comment>
<dbReference type="InterPro" id="IPR011051">
    <property type="entry name" value="RmlC_Cupin_sf"/>
</dbReference>
<feature type="active site" description="Proton donor" evidence="3">
    <location>
        <position position="130"/>
    </location>
</feature>
<feature type="site" description="Participates in a stacking interaction with the thymidine ring of dTDP-4-oxo-6-deoxyglucose" evidence="4">
    <location>
        <position position="136"/>
    </location>
</feature>
<sequence>MSGGPVVHRTLIPGLLFVDLPVHGDARGWFKENWQRAKMVPAGLPDVDFVQHNISFNDDVGTTRGIHAEPWDKYVSVTQGRVFGTWVDLREGPGFGAVVTREFGPDQAVFVPRGVGNGFQTLAPGTGYTYLVTQHWSPAAQADYVYVNAADPELGITWPTPLDRATRSAKDLEHPPLRDVSPVPAPPLVILGAGGQLGRALTSRCTERGIPFLAFGHREWDLSSPSTWPLDTVSPSLRGVRAVVNAAAHTDVDSAETPEGRRHAWEVNATGVAALTAACREADVPLLHVSTDYVFDGEAPAPDTGTSLRTADGVRAIGYPVDHPVAPLSVYGQSKAAGEAAVRAWHKTWILRTSWVIGEGRNFVDTMRDLARRGVNPRVVDDQTGRLTFAGDLADVVLQIVTRQVPYGTFHVTNGGPVVSWAEVARWVFEIDGHDPGRVQAVSTAEFFGERPHAPRPARSALDTSALTAAGIHLPDAREQLVNHLGREPR</sequence>
<dbReference type="SUPFAM" id="SSF51182">
    <property type="entry name" value="RmlC-like cupins"/>
    <property type="match status" value="1"/>
</dbReference>
<name>A0A3N3ZPR3_9MICC</name>
<dbReference type="Pfam" id="PF04321">
    <property type="entry name" value="RmlD_sub_bind"/>
    <property type="match status" value="1"/>
</dbReference>